<dbReference type="Proteomes" id="UP000275078">
    <property type="component" value="Unassembled WGS sequence"/>
</dbReference>
<organism evidence="1 2">
    <name type="scientific">Ascobolus immersus RN42</name>
    <dbReference type="NCBI Taxonomy" id="1160509"/>
    <lineage>
        <taxon>Eukaryota</taxon>
        <taxon>Fungi</taxon>
        <taxon>Dikarya</taxon>
        <taxon>Ascomycota</taxon>
        <taxon>Pezizomycotina</taxon>
        <taxon>Pezizomycetes</taxon>
        <taxon>Pezizales</taxon>
        <taxon>Ascobolaceae</taxon>
        <taxon>Ascobolus</taxon>
    </lineage>
</organism>
<name>A0A3N4HC50_ASCIM</name>
<protein>
    <submittedName>
        <fullName evidence="1">Uncharacterized protein</fullName>
    </submittedName>
</protein>
<dbReference type="EMBL" id="ML119888">
    <property type="protein sequence ID" value="RPA71972.1"/>
    <property type="molecule type" value="Genomic_DNA"/>
</dbReference>
<keyword evidence="2" id="KW-1185">Reference proteome</keyword>
<dbReference type="AlphaFoldDB" id="A0A3N4HC50"/>
<accession>A0A3N4HC50</accession>
<evidence type="ECO:0000313" key="2">
    <source>
        <dbReference type="Proteomes" id="UP000275078"/>
    </source>
</evidence>
<proteinExistence type="predicted"/>
<reference evidence="1 2" key="1">
    <citation type="journal article" date="2018" name="Nat. Ecol. Evol.">
        <title>Pezizomycetes genomes reveal the molecular basis of ectomycorrhizal truffle lifestyle.</title>
        <authorList>
            <person name="Murat C."/>
            <person name="Payen T."/>
            <person name="Noel B."/>
            <person name="Kuo A."/>
            <person name="Morin E."/>
            <person name="Chen J."/>
            <person name="Kohler A."/>
            <person name="Krizsan K."/>
            <person name="Balestrini R."/>
            <person name="Da Silva C."/>
            <person name="Montanini B."/>
            <person name="Hainaut M."/>
            <person name="Levati E."/>
            <person name="Barry K.W."/>
            <person name="Belfiori B."/>
            <person name="Cichocki N."/>
            <person name="Clum A."/>
            <person name="Dockter R.B."/>
            <person name="Fauchery L."/>
            <person name="Guy J."/>
            <person name="Iotti M."/>
            <person name="Le Tacon F."/>
            <person name="Lindquist E.A."/>
            <person name="Lipzen A."/>
            <person name="Malagnac F."/>
            <person name="Mello A."/>
            <person name="Molinier V."/>
            <person name="Miyauchi S."/>
            <person name="Poulain J."/>
            <person name="Riccioni C."/>
            <person name="Rubini A."/>
            <person name="Sitrit Y."/>
            <person name="Splivallo R."/>
            <person name="Traeger S."/>
            <person name="Wang M."/>
            <person name="Zifcakova L."/>
            <person name="Wipf D."/>
            <person name="Zambonelli A."/>
            <person name="Paolocci F."/>
            <person name="Nowrousian M."/>
            <person name="Ottonello S."/>
            <person name="Baldrian P."/>
            <person name="Spatafora J.W."/>
            <person name="Henrissat B."/>
            <person name="Nagy L.G."/>
            <person name="Aury J.M."/>
            <person name="Wincker P."/>
            <person name="Grigoriev I.V."/>
            <person name="Bonfante P."/>
            <person name="Martin F.M."/>
        </authorList>
    </citation>
    <scope>NUCLEOTIDE SEQUENCE [LARGE SCALE GENOMIC DNA]</scope>
    <source>
        <strain evidence="1 2">RN42</strain>
    </source>
</reference>
<sequence length="182" mass="20975">MREENAKILFSKLEQLRTRITETHLTNHIIGNLRATNQIEDLADAEKQLASFKSWYGRVVTDNIKGLQKYHAMLRGCIICSRLKDLDSSLTKAKAAQASSCPGDSAPDPMKLLDIIEDEVRKLENYYSQELLFDSYIKEFENKESEWEIRALFDKLGLDFGGTVKAKFICRLEINKSIRKRQ</sequence>
<evidence type="ECO:0000313" key="1">
    <source>
        <dbReference type="EMBL" id="RPA71972.1"/>
    </source>
</evidence>
<gene>
    <name evidence="1" type="ORF">BJ508DRAFT_315140</name>
</gene>